<reference evidence="1" key="2">
    <citation type="journal article" date="2015" name="Fish Shellfish Immunol.">
        <title>Early steps in the European eel (Anguilla anguilla)-Vibrio vulnificus interaction in the gills: Role of the RtxA13 toxin.</title>
        <authorList>
            <person name="Callol A."/>
            <person name="Pajuelo D."/>
            <person name="Ebbesson L."/>
            <person name="Teles M."/>
            <person name="MacKenzie S."/>
            <person name="Amaro C."/>
        </authorList>
    </citation>
    <scope>NUCLEOTIDE SEQUENCE</scope>
</reference>
<proteinExistence type="predicted"/>
<dbReference type="AlphaFoldDB" id="A0A0E9QD77"/>
<name>A0A0E9QD77_ANGAN</name>
<reference evidence="1" key="1">
    <citation type="submission" date="2014-11" db="EMBL/GenBank/DDBJ databases">
        <authorList>
            <person name="Amaro Gonzalez C."/>
        </authorList>
    </citation>
    <scope>NUCLEOTIDE SEQUENCE</scope>
</reference>
<accession>A0A0E9QD77</accession>
<protein>
    <submittedName>
        <fullName evidence="1">Uncharacterized protein</fullName>
    </submittedName>
</protein>
<evidence type="ECO:0000313" key="1">
    <source>
        <dbReference type="EMBL" id="JAH14270.1"/>
    </source>
</evidence>
<dbReference type="EMBL" id="GBXM01094307">
    <property type="protein sequence ID" value="JAH14270.1"/>
    <property type="molecule type" value="Transcribed_RNA"/>
</dbReference>
<sequence length="41" mass="4804">MWKSNVPYILKCKNVQKLSPRLFQEAAQNQKQLCHVTLTSE</sequence>
<organism evidence="1">
    <name type="scientific">Anguilla anguilla</name>
    <name type="common">European freshwater eel</name>
    <name type="synonym">Muraena anguilla</name>
    <dbReference type="NCBI Taxonomy" id="7936"/>
    <lineage>
        <taxon>Eukaryota</taxon>
        <taxon>Metazoa</taxon>
        <taxon>Chordata</taxon>
        <taxon>Craniata</taxon>
        <taxon>Vertebrata</taxon>
        <taxon>Euteleostomi</taxon>
        <taxon>Actinopterygii</taxon>
        <taxon>Neopterygii</taxon>
        <taxon>Teleostei</taxon>
        <taxon>Anguilliformes</taxon>
        <taxon>Anguillidae</taxon>
        <taxon>Anguilla</taxon>
    </lineage>
</organism>